<comment type="caution">
    <text evidence="7">The sequence shown here is derived from an EMBL/GenBank/DDBJ whole genome shotgun (WGS) entry which is preliminary data.</text>
</comment>
<proteinExistence type="inferred from homology"/>
<evidence type="ECO:0000256" key="4">
    <source>
        <dbReference type="ARBA" id="ARBA00022729"/>
    </source>
</evidence>
<dbReference type="GO" id="GO:0004065">
    <property type="term" value="F:arylsulfatase activity"/>
    <property type="evidence" value="ECO:0007669"/>
    <property type="project" value="TreeGrafter"/>
</dbReference>
<evidence type="ECO:0000256" key="5">
    <source>
        <dbReference type="ARBA" id="ARBA00022801"/>
    </source>
</evidence>
<organism evidence="7 8">
    <name type="scientific">Adineta ricciae</name>
    <name type="common">Rotifer</name>
    <dbReference type="NCBI Taxonomy" id="249248"/>
    <lineage>
        <taxon>Eukaryota</taxon>
        <taxon>Metazoa</taxon>
        <taxon>Spiralia</taxon>
        <taxon>Gnathifera</taxon>
        <taxon>Rotifera</taxon>
        <taxon>Eurotatoria</taxon>
        <taxon>Bdelloidea</taxon>
        <taxon>Adinetida</taxon>
        <taxon>Adinetidae</taxon>
        <taxon>Adineta</taxon>
    </lineage>
</organism>
<evidence type="ECO:0000256" key="6">
    <source>
        <dbReference type="ARBA" id="ARBA00022837"/>
    </source>
</evidence>
<dbReference type="Pfam" id="PF14707">
    <property type="entry name" value="Sulfatase_C"/>
    <property type="match status" value="1"/>
</dbReference>
<sequence>MLIIVSTLLRFVFQCLIVNILVCSTSRAVRLSDRLAGSQPNIVLIMADDLPSVCAYQNITVQHPCFWLNFASTTLGGLPANETIISELLKSVDYQTAMHGRWDLGHRPPFHPSYRRFDEYIGISYSIDMDCTDNPGANYPPVKVCSKDPPYRFEQKHEHPDDLRKIIEDLNVLNQTLLIFASDNGPWSSKCDLTGSQALSAGDGAGGVIKPESVFEAIGSNLEMIPTVAHLAGFSLPSNRTFDSSNQGYDFLFHTDEFGVLSTILYNQYKAYYTTYSAIDGACGGKEGLIIDHKPPLIFDLSRDLTESMPIKVSQSIYDAIDQALQTKLNDIETTLHVNVDYRIGGFDTRVCRCNDYFLSIVDLFLLYKR</sequence>
<comment type="cofactor">
    <cofactor evidence="1">
        <name>Ca(2+)</name>
        <dbReference type="ChEBI" id="CHEBI:29108"/>
    </cofactor>
</comment>
<dbReference type="PANTHER" id="PTHR42693">
    <property type="entry name" value="ARYLSULFATASE FAMILY MEMBER"/>
    <property type="match status" value="1"/>
</dbReference>
<dbReference type="InterPro" id="IPR050738">
    <property type="entry name" value="Sulfatase"/>
</dbReference>
<evidence type="ECO:0000256" key="1">
    <source>
        <dbReference type="ARBA" id="ARBA00001913"/>
    </source>
</evidence>
<dbReference type="Gene3D" id="3.30.1120.10">
    <property type="match status" value="1"/>
</dbReference>
<dbReference type="PANTHER" id="PTHR42693:SF42">
    <property type="entry name" value="ARYLSULFATASE G"/>
    <property type="match status" value="1"/>
</dbReference>
<evidence type="ECO:0000256" key="3">
    <source>
        <dbReference type="ARBA" id="ARBA00022723"/>
    </source>
</evidence>
<dbReference type="Proteomes" id="UP000663828">
    <property type="component" value="Unassembled WGS sequence"/>
</dbReference>
<name>A0A814AHP7_ADIRI</name>
<dbReference type="InterPro" id="IPR017850">
    <property type="entry name" value="Alkaline_phosphatase_core_sf"/>
</dbReference>
<keyword evidence="4" id="KW-0732">Signal</keyword>
<evidence type="ECO:0008006" key="9">
    <source>
        <dbReference type="Google" id="ProtNLM"/>
    </source>
</evidence>
<reference evidence="7" key="1">
    <citation type="submission" date="2021-02" db="EMBL/GenBank/DDBJ databases">
        <authorList>
            <person name="Nowell W R."/>
        </authorList>
    </citation>
    <scope>NUCLEOTIDE SEQUENCE</scope>
</reference>
<keyword evidence="6" id="KW-0106">Calcium</keyword>
<evidence type="ECO:0000313" key="8">
    <source>
        <dbReference type="Proteomes" id="UP000663828"/>
    </source>
</evidence>
<protein>
    <recommendedName>
        <fullName evidence="9">Sulfatase N-terminal domain-containing protein</fullName>
    </recommendedName>
</protein>
<keyword evidence="8" id="KW-1185">Reference proteome</keyword>
<comment type="similarity">
    <text evidence="2">Belongs to the sulfatase family.</text>
</comment>
<keyword evidence="3" id="KW-0479">Metal-binding</keyword>
<keyword evidence="5" id="KW-0378">Hydrolase</keyword>
<evidence type="ECO:0000313" key="7">
    <source>
        <dbReference type="EMBL" id="CAF0915051.1"/>
    </source>
</evidence>
<dbReference type="SUPFAM" id="SSF53649">
    <property type="entry name" value="Alkaline phosphatase-like"/>
    <property type="match status" value="1"/>
</dbReference>
<dbReference type="Gene3D" id="3.40.720.10">
    <property type="entry name" value="Alkaline Phosphatase, subunit A"/>
    <property type="match status" value="2"/>
</dbReference>
<dbReference type="EMBL" id="CAJNOR010000439">
    <property type="protein sequence ID" value="CAF0915051.1"/>
    <property type="molecule type" value="Genomic_DNA"/>
</dbReference>
<accession>A0A814AHP7</accession>
<gene>
    <name evidence="7" type="ORF">XAT740_LOCUS8735</name>
</gene>
<dbReference type="GO" id="GO:0046872">
    <property type="term" value="F:metal ion binding"/>
    <property type="evidence" value="ECO:0007669"/>
    <property type="project" value="UniProtKB-KW"/>
</dbReference>
<dbReference type="AlphaFoldDB" id="A0A814AHP7"/>
<evidence type="ECO:0000256" key="2">
    <source>
        <dbReference type="ARBA" id="ARBA00008779"/>
    </source>
</evidence>